<evidence type="ECO:0000313" key="7">
    <source>
        <dbReference type="EMBL" id="MDF9408463.1"/>
    </source>
</evidence>
<dbReference type="Proteomes" id="UP001154312">
    <property type="component" value="Unassembled WGS sequence"/>
</dbReference>
<evidence type="ECO:0000259" key="6">
    <source>
        <dbReference type="Pfam" id="PF02776"/>
    </source>
</evidence>
<protein>
    <submittedName>
        <fullName evidence="7">Thiamine pyrophosphate-binding protein</fullName>
    </submittedName>
</protein>
<dbReference type="RefSeq" id="WP_277443787.1">
    <property type="nucleotide sequence ID" value="NZ_JAKOAV010000014.1"/>
</dbReference>
<reference evidence="7" key="1">
    <citation type="submission" date="2022-02" db="EMBL/GenBank/DDBJ databases">
        <authorList>
            <person name="Leng L."/>
        </authorList>
    </citation>
    <scope>NUCLEOTIDE SEQUENCE</scope>
    <source>
        <strain evidence="7">JI</strain>
    </source>
</reference>
<dbReference type="SUPFAM" id="SSF52467">
    <property type="entry name" value="DHS-like NAD/FAD-binding domain"/>
    <property type="match status" value="1"/>
</dbReference>
<accession>A0A9X4H449</accession>
<comment type="similarity">
    <text evidence="1 3">Belongs to the TPP enzyme family.</text>
</comment>
<dbReference type="AlphaFoldDB" id="A0A9X4H449"/>
<dbReference type="InterPro" id="IPR000399">
    <property type="entry name" value="TPP-bd_CS"/>
</dbReference>
<dbReference type="InterPro" id="IPR011766">
    <property type="entry name" value="TPP_enzyme_TPP-bd"/>
</dbReference>
<evidence type="ECO:0000256" key="3">
    <source>
        <dbReference type="RuleBase" id="RU362132"/>
    </source>
</evidence>
<feature type="domain" description="Thiamine pyrophosphate enzyme N-terminal TPP-binding" evidence="6">
    <location>
        <begin position="6"/>
        <end position="122"/>
    </location>
</feature>
<dbReference type="InterPro" id="IPR047211">
    <property type="entry name" value="POXB-like"/>
</dbReference>
<dbReference type="Pfam" id="PF00205">
    <property type="entry name" value="TPP_enzyme_M"/>
    <property type="match status" value="1"/>
</dbReference>
<dbReference type="PANTHER" id="PTHR42981:SF2">
    <property type="entry name" value="PYRUVATE DEHYDROGENASE [UBIQUINONE]"/>
    <property type="match status" value="1"/>
</dbReference>
<evidence type="ECO:0000256" key="1">
    <source>
        <dbReference type="ARBA" id="ARBA00007812"/>
    </source>
</evidence>
<dbReference type="SUPFAM" id="SSF52518">
    <property type="entry name" value="Thiamin diphosphate-binding fold (THDP-binding)"/>
    <property type="match status" value="2"/>
</dbReference>
<organism evidence="7 8">
    <name type="scientific">Pelotomaculum isophthalicicum JI</name>
    <dbReference type="NCBI Taxonomy" id="947010"/>
    <lineage>
        <taxon>Bacteria</taxon>
        <taxon>Bacillati</taxon>
        <taxon>Bacillota</taxon>
        <taxon>Clostridia</taxon>
        <taxon>Eubacteriales</taxon>
        <taxon>Desulfotomaculaceae</taxon>
        <taxon>Pelotomaculum</taxon>
    </lineage>
</organism>
<dbReference type="GO" id="GO:0000287">
    <property type="term" value="F:magnesium ion binding"/>
    <property type="evidence" value="ECO:0007669"/>
    <property type="project" value="InterPro"/>
</dbReference>
<dbReference type="Pfam" id="PF02775">
    <property type="entry name" value="TPP_enzyme_C"/>
    <property type="match status" value="1"/>
</dbReference>
<dbReference type="InterPro" id="IPR029061">
    <property type="entry name" value="THDP-binding"/>
</dbReference>
<dbReference type="InterPro" id="IPR012000">
    <property type="entry name" value="Thiamin_PyroP_enz_cen_dom"/>
</dbReference>
<dbReference type="GO" id="GO:0003824">
    <property type="term" value="F:catalytic activity"/>
    <property type="evidence" value="ECO:0007669"/>
    <property type="project" value="InterPro"/>
</dbReference>
<sequence>MRINGNVADLILAQLAEWGVERIYGVLGDAIFPLLDAISRQDKIKFIAVTGEVHAAFMSSYEARLTGKLSVCAASAGPGAVSLLNGLADAFMDGSPVLAITGQVESKEIGAGVKQYFDQQALFSSFVEQTNIAVEPGSVLSMLVAAVRTAKLNNSVAHTSIPKDVFAKAVSIETMSASFVEINSAPFVSGSLDNILQVVQCSQKPLIIAGRMAKIVKEQVFKLVDLLGAGLIVAREAKGKIAGQHELNLGGIGKAYLPPVLHEADCIIIIGAASYEREFIPQGTSVIQINDRFENIYQNTVESISGNTGLILENLLQRLDGHSFNRDWLEEIKRLVQNRRQELAAESANNTKPISPLRLMLDLNNIMPGEAIIALDIGEFTHWFNLGFQGEQQEILLSGRWRSIGCGLPAAIGAKFACPKKPVIAMVGDGGFIASMSELLTCVRYSLDICVIIVKNHIYSIEKNKMLAEGLIPSGYELTVPDFVQFAKSCGAEGYRIDDPADIQNTIRAALELGKPALVEVICADN</sequence>
<dbReference type="PANTHER" id="PTHR42981">
    <property type="entry name" value="PYRUVATE DEHYDROGENASE [UBIQUINONE]"/>
    <property type="match status" value="1"/>
</dbReference>
<comment type="caution">
    <text evidence="7">The sequence shown here is derived from an EMBL/GenBank/DDBJ whole genome shotgun (WGS) entry which is preliminary data.</text>
</comment>
<keyword evidence="8" id="KW-1185">Reference proteome</keyword>
<gene>
    <name evidence="7" type="ORF">L7E55_08845</name>
</gene>
<dbReference type="GO" id="GO:0030976">
    <property type="term" value="F:thiamine pyrophosphate binding"/>
    <property type="evidence" value="ECO:0007669"/>
    <property type="project" value="InterPro"/>
</dbReference>
<name>A0A9X4H449_9FIRM</name>
<dbReference type="Gene3D" id="3.40.50.1220">
    <property type="entry name" value="TPP-binding domain"/>
    <property type="match status" value="1"/>
</dbReference>
<feature type="domain" description="Thiamine pyrophosphate enzyme TPP-binding" evidence="5">
    <location>
        <begin position="376"/>
        <end position="521"/>
    </location>
</feature>
<dbReference type="Gene3D" id="3.40.50.970">
    <property type="match status" value="2"/>
</dbReference>
<evidence type="ECO:0000313" key="8">
    <source>
        <dbReference type="Proteomes" id="UP001154312"/>
    </source>
</evidence>
<evidence type="ECO:0000259" key="5">
    <source>
        <dbReference type="Pfam" id="PF02775"/>
    </source>
</evidence>
<proteinExistence type="inferred from homology"/>
<dbReference type="InterPro" id="IPR012001">
    <property type="entry name" value="Thiamin_PyroP_enz_TPP-bd_dom"/>
</dbReference>
<dbReference type="EMBL" id="JAKOAV010000014">
    <property type="protein sequence ID" value="MDF9408463.1"/>
    <property type="molecule type" value="Genomic_DNA"/>
</dbReference>
<dbReference type="PROSITE" id="PS00187">
    <property type="entry name" value="TPP_ENZYMES"/>
    <property type="match status" value="1"/>
</dbReference>
<feature type="domain" description="Thiamine pyrophosphate enzyme central" evidence="4">
    <location>
        <begin position="193"/>
        <end position="313"/>
    </location>
</feature>
<dbReference type="Pfam" id="PF02776">
    <property type="entry name" value="TPP_enzyme_N"/>
    <property type="match status" value="1"/>
</dbReference>
<dbReference type="InterPro" id="IPR029035">
    <property type="entry name" value="DHS-like_NAD/FAD-binding_dom"/>
</dbReference>
<evidence type="ECO:0000256" key="2">
    <source>
        <dbReference type="ARBA" id="ARBA00023052"/>
    </source>
</evidence>
<evidence type="ECO:0000259" key="4">
    <source>
        <dbReference type="Pfam" id="PF00205"/>
    </source>
</evidence>
<keyword evidence="2 3" id="KW-0786">Thiamine pyrophosphate</keyword>